<reference evidence="1" key="1">
    <citation type="submission" date="2021-03" db="EMBL/GenBank/DDBJ databases">
        <title>Streptomyces poriferae sp. nov., a novel marine sponge-derived Actinobacteria species with anti-MRSA activity.</title>
        <authorList>
            <person name="Sandoval-Powers M."/>
            <person name="Kralova S."/>
            <person name="Nguyen G.-S."/>
            <person name="Fawwal D."/>
            <person name="Degnes K."/>
            <person name="Klinkenberg G."/>
            <person name="Sletta H."/>
            <person name="Wentzel A."/>
            <person name="Liles M.R."/>
        </authorList>
    </citation>
    <scope>NUCLEOTIDE SEQUENCE</scope>
    <source>
        <strain evidence="1">DSM 41794</strain>
    </source>
</reference>
<dbReference type="AlphaFoldDB" id="A0A939FBC3"/>
<evidence type="ECO:0000313" key="2">
    <source>
        <dbReference type="Proteomes" id="UP000664167"/>
    </source>
</evidence>
<gene>
    <name evidence="1" type="ORF">J0695_26995</name>
</gene>
<dbReference type="EMBL" id="JAFLRJ010000280">
    <property type="protein sequence ID" value="MBO0515413.1"/>
    <property type="molecule type" value="Genomic_DNA"/>
</dbReference>
<sequence>MKLTARCNDCGGVSTRDIGQFIDRDQLWWGTEVSCGNCPTAWCEQDTGGSTPDEIRNALLAEHGPVLLRLTDTEAGLVPVLRALREVLGLPLNTARAMATSLKETGLSGTLVEMEFLSHGLRRRSVTTAIEPLPD</sequence>
<name>A0A939FBC3_9ACTN</name>
<comment type="caution">
    <text evidence="1">The sequence shown here is derived from an EMBL/GenBank/DDBJ whole genome shotgun (WGS) entry which is preliminary data.</text>
</comment>
<protein>
    <submittedName>
        <fullName evidence="1">Uncharacterized protein</fullName>
    </submittedName>
</protein>
<organism evidence="1 2">
    <name type="scientific">Streptomyces beijiangensis</name>
    <dbReference type="NCBI Taxonomy" id="163361"/>
    <lineage>
        <taxon>Bacteria</taxon>
        <taxon>Bacillati</taxon>
        <taxon>Actinomycetota</taxon>
        <taxon>Actinomycetes</taxon>
        <taxon>Kitasatosporales</taxon>
        <taxon>Streptomycetaceae</taxon>
        <taxon>Streptomyces</taxon>
    </lineage>
</organism>
<accession>A0A939FBC3</accession>
<evidence type="ECO:0000313" key="1">
    <source>
        <dbReference type="EMBL" id="MBO0515413.1"/>
    </source>
</evidence>
<proteinExistence type="predicted"/>
<dbReference type="Proteomes" id="UP000664167">
    <property type="component" value="Unassembled WGS sequence"/>
</dbReference>
<keyword evidence="2" id="KW-1185">Reference proteome</keyword>